<comment type="caution">
    <text evidence="1">The sequence shown here is derived from an EMBL/GenBank/DDBJ whole genome shotgun (WGS) entry which is preliminary data.</text>
</comment>
<dbReference type="EMBL" id="CAEQ01000932">
    <property type="protein sequence ID" value="CCD12887.1"/>
    <property type="molecule type" value="Genomic_DNA"/>
</dbReference>
<protein>
    <submittedName>
        <fullName evidence="1">WGS project CAEQ00000000 data, annotated contig 1522</fullName>
    </submittedName>
</protein>
<gene>
    <name evidence="1" type="ORF">TCIL3000_0_37250</name>
</gene>
<sequence length="482" mass="57076">MDADLDGLRERLKVAENHVGRMTNLMLRTVWQNIVRRCSQCSAAGAGTSAKLRRIKPSAGQVLGQRGEVACQPSGKRRGAAIDQAKLSRHIHRAAFEAALRHVQEQENTLQSEVDGQGTDNESVDSVALILLRAARERAIALVVFLRFRLSVLSQRRLHEECEERFSYYLMRRALRAWYLVAKGLLYERYRQILCVVEHWRAICHRQKQIRSYLQPFRTGLSVRYRAFNIVLSRKLLRCFSRWVYRLELRRLIISLEERAQEMRKKHAFTSLGSSSFRPSPFNIKNSVFTHWKEKTERRLDEKLAEFMGNKSLKRKAWVTFSSRYAARQSRNEDARRGVGDRSSPAVHVEPLPEGLMLYKTQCAQQIAQGILKGSVFSKWRSVYRGRLCDRFFVYHRCLHVMRLWLLALRRRRLSSFILTECWQRWRRRFLCRVRYTCADNWRRYNDLRKPFTCWYRYATALRVCRCFAARSCLQNWHRNTM</sequence>
<reference evidence="2" key="1">
    <citation type="submission" date="2011-07" db="EMBL/GenBank/DDBJ databases">
        <title>Divergent evolution of antigenic variation in African trypanosomes.</title>
        <authorList>
            <person name="Jackson A.P."/>
            <person name="Berry A."/>
            <person name="Allison H.C."/>
            <person name="Burton P."/>
            <person name="Anderson J."/>
            <person name="Aslett M."/>
            <person name="Brown R."/>
            <person name="Corton N."/>
            <person name="Harris D."/>
            <person name="Hauser H."/>
            <person name="Gamble J."/>
            <person name="Gilderthorp R."/>
            <person name="McQuillan J."/>
            <person name="Quail M.A."/>
            <person name="Sanders M."/>
            <person name="Van Tonder A."/>
            <person name="Ginger M.L."/>
            <person name="Donelson J.E."/>
            <person name="Field M.C."/>
            <person name="Barry J.D."/>
            <person name="Berriman M."/>
            <person name="Hertz-Fowler C."/>
        </authorList>
    </citation>
    <scope>NUCLEOTIDE SEQUENCE [LARGE SCALE GENOMIC DNA]</scope>
    <source>
        <strain evidence="2">IL3000</strain>
    </source>
</reference>
<feature type="non-terminal residue" evidence="1">
    <location>
        <position position="482"/>
    </location>
</feature>
<reference evidence="1 2" key="2">
    <citation type="journal article" date="2012" name="Proc. Natl. Acad. Sci. U.S.A.">
        <title>Antigenic diversity is generated by distinct evolutionary mechanisms in African trypanosome species.</title>
        <authorList>
            <person name="Jackson A.P."/>
            <person name="Berry A."/>
            <person name="Aslett M."/>
            <person name="Allison H.C."/>
            <person name="Burton P."/>
            <person name="Vavrova-Anderson J."/>
            <person name="Brown R."/>
            <person name="Browne H."/>
            <person name="Corton N."/>
            <person name="Hauser H."/>
            <person name="Gamble J."/>
            <person name="Gilderthorp R."/>
            <person name="Marcello L."/>
            <person name="McQuillan J."/>
            <person name="Otto T.D."/>
            <person name="Quail M.A."/>
            <person name="Sanders M.J."/>
            <person name="van Tonder A."/>
            <person name="Ginger M.L."/>
            <person name="Field M.C."/>
            <person name="Barry J.D."/>
            <person name="Hertz-Fowler C."/>
            <person name="Berriman M."/>
        </authorList>
    </citation>
    <scope>NUCLEOTIDE SEQUENCE [LARGE SCALE GENOMIC DNA]</scope>
    <source>
        <strain evidence="1 2">IL3000</strain>
    </source>
</reference>
<name>F9W6T0_TRYCI</name>
<proteinExistence type="predicted"/>
<dbReference type="Proteomes" id="UP000000702">
    <property type="component" value="Unassembled WGS sequence"/>
</dbReference>
<dbReference type="AlphaFoldDB" id="F9W6T0"/>
<organism evidence="1 2">
    <name type="scientific">Trypanosoma congolense (strain IL3000)</name>
    <dbReference type="NCBI Taxonomy" id="1068625"/>
    <lineage>
        <taxon>Eukaryota</taxon>
        <taxon>Discoba</taxon>
        <taxon>Euglenozoa</taxon>
        <taxon>Kinetoplastea</taxon>
        <taxon>Metakinetoplastina</taxon>
        <taxon>Trypanosomatida</taxon>
        <taxon>Trypanosomatidae</taxon>
        <taxon>Trypanosoma</taxon>
        <taxon>Nannomonas</taxon>
    </lineage>
</organism>
<keyword evidence="2" id="KW-1185">Reference proteome</keyword>
<evidence type="ECO:0000313" key="1">
    <source>
        <dbReference type="EMBL" id="CCD12887.1"/>
    </source>
</evidence>
<evidence type="ECO:0000313" key="2">
    <source>
        <dbReference type="Proteomes" id="UP000000702"/>
    </source>
</evidence>
<dbReference type="VEuPathDB" id="TriTrypDB:TcIL3000_0_37250"/>
<accession>F9W6T0</accession>
<dbReference type="OMA" id="AFTWHRE"/>